<feature type="domain" description="N6 adenine-specific DNA methyltransferase N-terminal" evidence="9">
    <location>
        <begin position="7"/>
        <end position="130"/>
    </location>
</feature>
<evidence type="ECO:0000313" key="10">
    <source>
        <dbReference type="EMBL" id="QMV84206.1"/>
    </source>
</evidence>
<dbReference type="Pfam" id="PF12161">
    <property type="entry name" value="HsdM_N"/>
    <property type="match status" value="1"/>
</dbReference>
<dbReference type="Gene3D" id="3.40.50.150">
    <property type="entry name" value="Vaccinia Virus protein VP39"/>
    <property type="match status" value="1"/>
</dbReference>
<reference evidence="10 11" key="1">
    <citation type="submission" date="2020-07" db="EMBL/GenBank/DDBJ databases">
        <title>non toxigenic Corynebacterium sp. nov from a clinical source.</title>
        <authorList>
            <person name="Bernier A.-M."/>
            <person name="Bernard K."/>
        </authorList>
    </citation>
    <scope>NUCLEOTIDE SEQUENCE [LARGE SCALE GENOMIC DNA]</scope>
    <source>
        <strain evidence="11">NML 93-0612</strain>
    </source>
</reference>
<evidence type="ECO:0000256" key="6">
    <source>
        <dbReference type="ARBA" id="ARBA00022747"/>
    </source>
</evidence>
<dbReference type="GO" id="GO:0009307">
    <property type="term" value="P:DNA restriction-modification system"/>
    <property type="evidence" value="ECO:0007669"/>
    <property type="project" value="UniProtKB-KW"/>
</dbReference>
<evidence type="ECO:0000259" key="8">
    <source>
        <dbReference type="Pfam" id="PF02384"/>
    </source>
</evidence>
<sequence length="524" mass="59153">MNHSEFKSRIDKIWDVFWSGGIANPMNVIEQFTYLLFLRQLDKQQDSLDAQRAFGKEAPARADIFQPNQQDFRWKNLVTETSPTRLKELVEDHAFPHMRNLGSSGMAAHMKNANFGIDNPNTLRTVISQIDELPLTKQDLLGDLYEYMLSKLSSSGTNGQFRTTQHVIDLMVELMRPAPNERIIDPACGTAGFLVNAWEWMQHNHEAELLKKSTRDSFQTNGLTGYDNDSTMVRLSAMNLFMHGFQEPNIKYKDSLGPIDPQDEDAFDIVLANPPFSGTIDAAGMDKKLNRLASTKKTELLFINRFLSLLKIGGRAAVIVPEGVLFGSTKAHKAIRKELIENQKLDAVIKLPSGAFKPYTGVSTAILCFTRTDAPDTDHVWFYEVRADGRSLDDKRTPLLDEHLLGPTPLDRLPDPDNPLDKPKAVELTDEQHEKNNLPDVVKRFALRDTTELERARTEQSFCVPVSEIADNDYDLSMNRYKEIVFEDVETRDPMEIIAEIEALDAELATGMAQLKRLLGGDAK</sequence>
<comment type="catalytic activity">
    <reaction evidence="7">
        <text>a 2'-deoxyadenosine in DNA + S-adenosyl-L-methionine = an N(6)-methyl-2'-deoxyadenosine in DNA + S-adenosyl-L-homocysteine + H(+)</text>
        <dbReference type="Rhea" id="RHEA:15197"/>
        <dbReference type="Rhea" id="RHEA-COMP:12418"/>
        <dbReference type="Rhea" id="RHEA-COMP:12419"/>
        <dbReference type="ChEBI" id="CHEBI:15378"/>
        <dbReference type="ChEBI" id="CHEBI:57856"/>
        <dbReference type="ChEBI" id="CHEBI:59789"/>
        <dbReference type="ChEBI" id="CHEBI:90615"/>
        <dbReference type="ChEBI" id="CHEBI:90616"/>
        <dbReference type="EC" id="2.1.1.72"/>
    </reaction>
</comment>
<dbReference type="RefSeq" id="WP_182385015.1">
    <property type="nucleotide sequence ID" value="NZ_CP059833.1"/>
</dbReference>
<evidence type="ECO:0000256" key="7">
    <source>
        <dbReference type="ARBA" id="ARBA00047942"/>
    </source>
</evidence>
<evidence type="ECO:0000256" key="4">
    <source>
        <dbReference type="ARBA" id="ARBA00022679"/>
    </source>
</evidence>
<evidence type="ECO:0000256" key="2">
    <source>
        <dbReference type="ARBA" id="ARBA00011900"/>
    </source>
</evidence>
<dbReference type="Gene3D" id="1.20.1260.30">
    <property type="match status" value="1"/>
</dbReference>
<keyword evidence="3 10" id="KW-0489">Methyltransferase</keyword>
<dbReference type="GO" id="GO:0008170">
    <property type="term" value="F:N-methyltransferase activity"/>
    <property type="evidence" value="ECO:0007669"/>
    <property type="project" value="InterPro"/>
</dbReference>
<keyword evidence="5" id="KW-0949">S-adenosyl-L-methionine</keyword>
<evidence type="ECO:0000259" key="9">
    <source>
        <dbReference type="Pfam" id="PF12161"/>
    </source>
</evidence>
<keyword evidence="4 10" id="KW-0808">Transferase</keyword>
<name>A0A7G5FC65_9CORY</name>
<dbReference type="PRINTS" id="PR00507">
    <property type="entry name" value="N12N6MTFRASE"/>
</dbReference>
<dbReference type="InterPro" id="IPR003356">
    <property type="entry name" value="DNA_methylase_A-5"/>
</dbReference>
<dbReference type="AlphaFoldDB" id="A0A7G5FC65"/>
<dbReference type="GO" id="GO:0032259">
    <property type="term" value="P:methylation"/>
    <property type="evidence" value="ECO:0007669"/>
    <property type="project" value="UniProtKB-KW"/>
</dbReference>
<dbReference type="InterPro" id="IPR038333">
    <property type="entry name" value="T1MK-like_N_sf"/>
</dbReference>
<dbReference type="InterPro" id="IPR002052">
    <property type="entry name" value="DNA_methylase_N6_adenine_CS"/>
</dbReference>
<dbReference type="PANTHER" id="PTHR42933">
    <property type="entry name" value="SLR6095 PROTEIN"/>
    <property type="match status" value="1"/>
</dbReference>
<organism evidence="10 11">
    <name type="scientific">Corynebacterium hindlerae</name>
    <dbReference type="NCBI Taxonomy" id="699041"/>
    <lineage>
        <taxon>Bacteria</taxon>
        <taxon>Bacillati</taxon>
        <taxon>Actinomycetota</taxon>
        <taxon>Actinomycetes</taxon>
        <taxon>Mycobacteriales</taxon>
        <taxon>Corynebacteriaceae</taxon>
        <taxon>Corynebacterium</taxon>
    </lineage>
</organism>
<dbReference type="Pfam" id="PF02384">
    <property type="entry name" value="N6_Mtase"/>
    <property type="match status" value="1"/>
</dbReference>
<comment type="similarity">
    <text evidence="1">Belongs to the N(4)/N(6)-methyltransferase family.</text>
</comment>
<accession>A0A7G5FC65</accession>
<dbReference type="GO" id="GO:0003677">
    <property type="term" value="F:DNA binding"/>
    <property type="evidence" value="ECO:0007669"/>
    <property type="project" value="InterPro"/>
</dbReference>
<dbReference type="Proteomes" id="UP000515570">
    <property type="component" value="Chromosome"/>
</dbReference>
<dbReference type="PROSITE" id="PS00092">
    <property type="entry name" value="N6_MTASE"/>
    <property type="match status" value="1"/>
</dbReference>
<dbReference type="GO" id="GO:0009007">
    <property type="term" value="F:site-specific DNA-methyltransferase (adenine-specific) activity"/>
    <property type="evidence" value="ECO:0007669"/>
    <property type="project" value="UniProtKB-EC"/>
</dbReference>
<evidence type="ECO:0000256" key="1">
    <source>
        <dbReference type="ARBA" id="ARBA00006594"/>
    </source>
</evidence>
<dbReference type="SUPFAM" id="SSF53335">
    <property type="entry name" value="S-adenosyl-L-methionine-dependent methyltransferases"/>
    <property type="match status" value="1"/>
</dbReference>
<evidence type="ECO:0000256" key="3">
    <source>
        <dbReference type="ARBA" id="ARBA00022603"/>
    </source>
</evidence>
<dbReference type="EMBL" id="CP059833">
    <property type="protein sequence ID" value="QMV84206.1"/>
    <property type="molecule type" value="Genomic_DNA"/>
</dbReference>
<gene>
    <name evidence="10" type="ORF">HW450_07395</name>
</gene>
<proteinExistence type="inferred from homology"/>
<dbReference type="InterPro" id="IPR022749">
    <property type="entry name" value="D12N6_MeTrfase_N"/>
</dbReference>
<evidence type="ECO:0000256" key="5">
    <source>
        <dbReference type="ARBA" id="ARBA00022691"/>
    </source>
</evidence>
<feature type="domain" description="DNA methylase adenine-specific" evidence="8">
    <location>
        <begin position="137"/>
        <end position="404"/>
    </location>
</feature>
<dbReference type="InterPro" id="IPR029063">
    <property type="entry name" value="SAM-dependent_MTases_sf"/>
</dbReference>
<keyword evidence="6" id="KW-0680">Restriction system</keyword>
<dbReference type="REBASE" id="438893">
    <property type="entry name" value="M.Csp612ORF7395P"/>
</dbReference>
<keyword evidence="11" id="KW-1185">Reference proteome</keyword>
<dbReference type="EC" id="2.1.1.72" evidence="2"/>
<protein>
    <recommendedName>
        <fullName evidence="2">site-specific DNA-methyltransferase (adenine-specific)</fullName>
        <ecNumber evidence="2">2.1.1.72</ecNumber>
    </recommendedName>
</protein>
<dbReference type="PANTHER" id="PTHR42933:SF3">
    <property type="entry name" value="TYPE I RESTRICTION ENZYME MJAVIII METHYLASE SUBUNIT"/>
    <property type="match status" value="1"/>
</dbReference>
<dbReference type="InterPro" id="IPR051537">
    <property type="entry name" value="DNA_Adenine_Mtase"/>
</dbReference>
<evidence type="ECO:0000313" key="11">
    <source>
        <dbReference type="Proteomes" id="UP000515570"/>
    </source>
</evidence>